<evidence type="ECO:0000256" key="1">
    <source>
        <dbReference type="SAM" id="MobiDB-lite"/>
    </source>
</evidence>
<dbReference type="SUPFAM" id="SSF81606">
    <property type="entry name" value="PP2C-like"/>
    <property type="match status" value="1"/>
</dbReference>
<dbReference type="InterPro" id="IPR002035">
    <property type="entry name" value="VWF_A"/>
</dbReference>
<evidence type="ECO:0000259" key="3">
    <source>
        <dbReference type="PROSITE" id="PS51746"/>
    </source>
</evidence>
<organism evidence="4 5">
    <name type="scientific">Acrocarpospora corrugata</name>
    <dbReference type="NCBI Taxonomy" id="35763"/>
    <lineage>
        <taxon>Bacteria</taxon>
        <taxon>Bacillati</taxon>
        <taxon>Actinomycetota</taxon>
        <taxon>Actinomycetes</taxon>
        <taxon>Streptosporangiales</taxon>
        <taxon>Streptosporangiaceae</taxon>
        <taxon>Acrocarpospora</taxon>
    </lineage>
</organism>
<feature type="domain" description="VWFA" evidence="2">
    <location>
        <begin position="7"/>
        <end position="153"/>
    </location>
</feature>
<reference evidence="4 5" key="1">
    <citation type="submission" date="2019-10" db="EMBL/GenBank/DDBJ databases">
        <title>Whole genome shotgun sequence of Acrocarpospora corrugata NBRC 13972.</title>
        <authorList>
            <person name="Ichikawa N."/>
            <person name="Kimura A."/>
            <person name="Kitahashi Y."/>
            <person name="Komaki H."/>
            <person name="Oguchi A."/>
        </authorList>
    </citation>
    <scope>NUCLEOTIDE SEQUENCE [LARGE SCALE GENOMIC DNA]</scope>
    <source>
        <strain evidence="4 5">NBRC 13972</strain>
    </source>
</reference>
<dbReference type="PROSITE" id="PS50234">
    <property type="entry name" value="VWFA"/>
    <property type="match status" value="1"/>
</dbReference>
<accession>A0A5M3W552</accession>
<evidence type="ECO:0000259" key="2">
    <source>
        <dbReference type="PROSITE" id="PS50234"/>
    </source>
</evidence>
<feature type="compositionally biased region" description="Basic and acidic residues" evidence="1">
    <location>
        <begin position="198"/>
        <end position="211"/>
    </location>
</feature>
<proteinExistence type="predicted"/>
<dbReference type="SMART" id="SM00332">
    <property type="entry name" value="PP2Cc"/>
    <property type="match status" value="1"/>
</dbReference>
<keyword evidence="5" id="KW-1185">Reference proteome</keyword>
<dbReference type="SUPFAM" id="SSF53300">
    <property type="entry name" value="vWA-like"/>
    <property type="match status" value="1"/>
</dbReference>
<dbReference type="Pfam" id="PF00092">
    <property type="entry name" value="VWA"/>
    <property type="match status" value="1"/>
</dbReference>
<feature type="region of interest" description="Disordered" evidence="1">
    <location>
        <begin position="198"/>
        <end position="218"/>
    </location>
</feature>
<dbReference type="Proteomes" id="UP000334990">
    <property type="component" value="Unassembled WGS sequence"/>
</dbReference>
<sequence length="534" mass="58088">MSQQVLPFYLVCDESSSMNGAPIDAINKSLPELHQEIGGNPVVADKTRFALISFNHQAQVLLPLSDLSNVSSVPGLNASGGTNYKEAFDLVRDTITQDVAKLKADGHQVLRPAVFFLTDGHPNDNAEWPAAYQRLTDPGWGPRPNILAFGFGQGGHHDHSAGGHGARIRRRWLAQPGEGAAGVRPVPDQVHRQLRDLGQRHGRHESRDARHGPRFHHHPRRCHMKFSKMQEPAPAVDFVPKKEVPESPEFAGPVNYGNPHVKAGIPRGLPATWKGGQDTVIDGADFPGLTVRGASIRGDDHRYQKEVRQDAMGMWTLSGPGTSEVLLVCAADGVGSQPFSHRGSMLACRTLHEEIGQHIEPMLTEGQGSEAAQKLFESIAHRMTVLAQNWGMEPKALSTTLVAALVELTPPGAPRRCLAFGVGDSAALLLRDETFTGLWDDSHDTGPISDTATAALPTHFSSVASAEVQLGAEDVLVVCTDGLVNPMRNEDVRAQMSSWWRREAVPGLLEFAWQLSFRAKSFGDDRTAVCVWGR</sequence>
<name>A0A5M3W552_9ACTN</name>
<dbReference type="InterPro" id="IPR001932">
    <property type="entry name" value="PPM-type_phosphatase-like_dom"/>
</dbReference>
<evidence type="ECO:0000313" key="4">
    <source>
        <dbReference type="EMBL" id="GES04135.1"/>
    </source>
</evidence>
<feature type="domain" description="PPM-type phosphatase" evidence="3">
    <location>
        <begin position="290"/>
        <end position="533"/>
    </location>
</feature>
<dbReference type="InterPro" id="IPR036457">
    <property type="entry name" value="PPM-type-like_dom_sf"/>
</dbReference>
<dbReference type="EMBL" id="BLAD01000077">
    <property type="protein sequence ID" value="GES04135.1"/>
    <property type="molecule type" value="Genomic_DNA"/>
</dbReference>
<evidence type="ECO:0008006" key="6">
    <source>
        <dbReference type="Google" id="ProtNLM"/>
    </source>
</evidence>
<dbReference type="SMART" id="SM00327">
    <property type="entry name" value="VWA"/>
    <property type="match status" value="1"/>
</dbReference>
<dbReference type="InterPro" id="IPR036465">
    <property type="entry name" value="vWFA_dom_sf"/>
</dbReference>
<gene>
    <name evidence="4" type="ORF">Acor_62020</name>
</gene>
<dbReference type="Pfam" id="PF13672">
    <property type="entry name" value="PP2C_2"/>
    <property type="match status" value="1"/>
</dbReference>
<dbReference type="PROSITE" id="PS51746">
    <property type="entry name" value="PPM_2"/>
    <property type="match status" value="1"/>
</dbReference>
<dbReference type="Gene3D" id="3.60.40.10">
    <property type="entry name" value="PPM-type phosphatase domain"/>
    <property type="match status" value="1"/>
</dbReference>
<protein>
    <recommendedName>
        <fullName evidence="6">VWFA domain-containing protein</fullName>
    </recommendedName>
</protein>
<evidence type="ECO:0000313" key="5">
    <source>
        <dbReference type="Proteomes" id="UP000334990"/>
    </source>
</evidence>
<dbReference type="Gene3D" id="3.40.50.410">
    <property type="entry name" value="von Willebrand factor, type A domain"/>
    <property type="match status" value="1"/>
</dbReference>
<comment type="caution">
    <text evidence="4">The sequence shown here is derived from an EMBL/GenBank/DDBJ whole genome shotgun (WGS) entry which is preliminary data.</text>
</comment>
<dbReference type="AlphaFoldDB" id="A0A5M3W552"/>